<reference evidence="4" key="1">
    <citation type="journal article" date="2021" name="PeerJ">
        <title>Extensive microbial diversity within the chicken gut microbiome revealed by metagenomics and culture.</title>
        <authorList>
            <person name="Gilroy R."/>
            <person name="Ravi A."/>
            <person name="Getino M."/>
            <person name="Pursley I."/>
            <person name="Horton D.L."/>
            <person name="Alikhan N.F."/>
            <person name="Baker D."/>
            <person name="Gharbi K."/>
            <person name="Hall N."/>
            <person name="Watson M."/>
            <person name="Adriaenssens E.M."/>
            <person name="Foster-Nyarko E."/>
            <person name="Jarju S."/>
            <person name="Secka A."/>
            <person name="Antonio M."/>
            <person name="Oren A."/>
            <person name="Chaudhuri R.R."/>
            <person name="La Ragione R."/>
            <person name="Hildebrand F."/>
            <person name="Pallen M.J."/>
        </authorList>
    </citation>
    <scope>NUCLEOTIDE SEQUENCE</scope>
    <source>
        <strain evidence="4">ChiGjej6B6-1540</strain>
    </source>
</reference>
<evidence type="ECO:0000256" key="1">
    <source>
        <dbReference type="ARBA" id="ARBA00022737"/>
    </source>
</evidence>
<dbReference type="AlphaFoldDB" id="A0A9D1UPY8"/>
<evidence type="ECO:0000313" key="4">
    <source>
        <dbReference type="EMBL" id="HIW94711.1"/>
    </source>
</evidence>
<reference evidence="4" key="2">
    <citation type="submission" date="2021-04" db="EMBL/GenBank/DDBJ databases">
        <authorList>
            <person name="Gilroy R."/>
        </authorList>
    </citation>
    <scope>NUCLEOTIDE SEQUENCE</scope>
    <source>
        <strain evidence="4">ChiGjej6B6-1540</strain>
    </source>
</reference>
<feature type="domain" description="SLH" evidence="3">
    <location>
        <begin position="275"/>
        <end position="338"/>
    </location>
</feature>
<dbReference type="Proteomes" id="UP000824192">
    <property type="component" value="Unassembled WGS sequence"/>
</dbReference>
<sequence length="438" mass="46171">DDYVISGIGVAKADAPAAELLSKAPVIYISGKPSNNSTGFVYTSLVGSAAAYNYDRQAMEVLGFTVTDNAAEADLIIGASSLDAQALEAVKNGTPYIGYGSTAIRSAAKLFENGQLVRQTVDGSAMDALAYVTYPTVTATNASYVAEGDDILYGYGAGYFETIPDGAQVLVQLDGSKDLLEGFLPSDGAHYEDFLNNSIQAISYQGAGVDGADLDVVLFANTLTNKTHQRDEYNFISNTAFASVVTETIVGPSVDHDDDKDDNQEIDEGDTPLDPTPGFTDVADNFWGKEAIDAVVEAGLMQGTSDTTFAPNATTTRAMLMTILARMDGVDTTGGATWYTKGMEWAVAEGVSDGTNPEGVITREQLVTMLYRSFGSPEVSEEALTFADAAQISDWAADAMKWAVENGILTGKGNNTLDPQGNATRAELAAVLVRATAE</sequence>
<accession>A0A9D1UPY8</accession>
<evidence type="ECO:0000313" key="5">
    <source>
        <dbReference type="Proteomes" id="UP000824192"/>
    </source>
</evidence>
<feature type="compositionally biased region" description="Acidic residues" evidence="2">
    <location>
        <begin position="256"/>
        <end position="271"/>
    </location>
</feature>
<dbReference type="PROSITE" id="PS51272">
    <property type="entry name" value="SLH"/>
    <property type="match status" value="2"/>
</dbReference>
<organism evidence="4 5">
    <name type="scientific">Candidatus Flavonifractor merdipullorum</name>
    <dbReference type="NCBI Taxonomy" id="2838590"/>
    <lineage>
        <taxon>Bacteria</taxon>
        <taxon>Bacillati</taxon>
        <taxon>Bacillota</taxon>
        <taxon>Clostridia</taxon>
        <taxon>Eubacteriales</taxon>
        <taxon>Oscillospiraceae</taxon>
        <taxon>Flavonifractor</taxon>
    </lineage>
</organism>
<protein>
    <submittedName>
        <fullName evidence="4">S-layer homology domain-containing protein</fullName>
    </submittedName>
</protein>
<keyword evidence="1" id="KW-0677">Repeat</keyword>
<evidence type="ECO:0000256" key="2">
    <source>
        <dbReference type="SAM" id="MobiDB-lite"/>
    </source>
</evidence>
<dbReference type="EMBL" id="DXGA01000199">
    <property type="protein sequence ID" value="HIW94711.1"/>
    <property type="molecule type" value="Genomic_DNA"/>
</dbReference>
<feature type="domain" description="SLH" evidence="3">
    <location>
        <begin position="383"/>
        <end position="438"/>
    </location>
</feature>
<evidence type="ECO:0000259" key="3">
    <source>
        <dbReference type="PROSITE" id="PS51272"/>
    </source>
</evidence>
<dbReference type="Pfam" id="PF00395">
    <property type="entry name" value="SLH"/>
    <property type="match status" value="2"/>
</dbReference>
<name>A0A9D1UPY8_9FIRM</name>
<dbReference type="InterPro" id="IPR051465">
    <property type="entry name" value="Cell_Envelope_Struct_Comp"/>
</dbReference>
<proteinExistence type="predicted"/>
<comment type="caution">
    <text evidence="4">The sequence shown here is derived from an EMBL/GenBank/DDBJ whole genome shotgun (WGS) entry which is preliminary data.</text>
</comment>
<feature type="region of interest" description="Disordered" evidence="2">
    <location>
        <begin position="252"/>
        <end position="278"/>
    </location>
</feature>
<dbReference type="PANTHER" id="PTHR43308">
    <property type="entry name" value="OUTER MEMBRANE PROTEIN ALPHA-RELATED"/>
    <property type="match status" value="1"/>
</dbReference>
<dbReference type="InterPro" id="IPR001119">
    <property type="entry name" value="SLH_dom"/>
</dbReference>
<feature type="non-terminal residue" evidence="4">
    <location>
        <position position="1"/>
    </location>
</feature>
<gene>
    <name evidence="4" type="ORF">H9868_09285</name>
</gene>